<reference evidence="5 6" key="1">
    <citation type="submission" date="2022-05" db="EMBL/GenBank/DDBJ databases">
        <authorList>
            <consortium name="Genoscope - CEA"/>
            <person name="William W."/>
        </authorList>
    </citation>
    <scope>NUCLEOTIDE SEQUENCE [LARGE SCALE GENOMIC DNA]</scope>
</reference>
<gene>
    <name evidence="5" type="ORF">PLOB_00009745</name>
</gene>
<comment type="pathway">
    <text evidence="4">Cofactor biosynthesis; molybdopterin biosynthesis.</text>
</comment>
<feature type="binding site" evidence="4">
    <location>
        <begin position="237"/>
        <end position="239"/>
    </location>
    <ligand>
        <name>substrate</name>
    </ligand>
</feature>
<accession>A0ABN8QVI7</accession>
<comment type="subunit">
    <text evidence="4">Heterotetramer; composed of 2 small (MOCS2A) and 2 large (MOCS2B) subunits.</text>
</comment>
<dbReference type="EC" id="2.8.1.12" evidence="4"/>
<protein>
    <recommendedName>
        <fullName evidence="4">Molybdopterin synthase catalytic subunit</fullName>
        <ecNumber evidence="4">2.8.1.12</ecNumber>
    </recommendedName>
    <alternativeName>
        <fullName evidence="4">Molybdenum cofactor synthesis protein 2 large subunit</fullName>
    </alternativeName>
    <alternativeName>
        <fullName evidence="4">Molybdenum cofactor synthesis protein 2B</fullName>
        <shortName evidence="4">MOCS2B</shortName>
    </alternativeName>
</protein>
<comment type="caution">
    <text evidence="5">The sequence shown here is derived from an EMBL/GenBank/DDBJ whole genome shotgun (WGS) entry which is preliminary data.</text>
</comment>
<dbReference type="InterPro" id="IPR016155">
    <property type="entry name" value="Mopterin_synth/thiamin_S_b"/>
</dbReference>
<comment type="subcellular location">
    <subcellularLocation>
        <location evidence="4">Cytoplasm</location>
    </subcellularLocation>
</comment>
<comment type="catalytic activity">
    <reaction evidence="4">
        <text>2 [molybdopterin-synthase sulfur-carrier protein]-C-terminal-Gly-aminoethanethioate + cyclic pyranopterin phosphate + H2O = molybdopterin + 2 [molybdopterin-synthase sulfur-carrier protein]-C-terminal Gly-Gly + 2 H(+)</text>
        <dbReference type="Rhea" id="RHEA:26333"/>
        <dbReference type="Rhea" id="RHEA-COMP:12202"/>
        <dbReference type="Rhea" id="RHEA-COMP:19907"/>
        <dbReference type="ChEBI" id="CHEBI:15377"/>
        <dbReference type="ChEBI" id="CHEBI:15378"/>
        <dbReference type="ChEBI" id="CHEBI:58698"/>
        <dbReference type="ChEBI" id="CHEBI:59648"/>
        <dbReference type="ChEBI" id="CHEBI:90778"/>
        <dbReference type="ChEBI" id="CHEBI:232372"/>
        <dbReference type="EC" id="2.8.1.12"/>
    </reaction>
</comment>
<dbReference type="Pfam" id="PF02597">
    <property type="entry name" value="ThiS"/>
    <property type="match status" value="1"/>
</dbReference>
<dbReference type="InterPro" id="IPR012675">
    <property type="entry name" value="Beta-grasp_dom_sf"/>
</dbReference>
<evidence type="ECO:0000256" key="3">
    <source>
        <dbReference type="ARBA" id="ARBA00023150"/>
    </source>
</evidence>
<dbReference type="InterPro" id="IPR003749">
    <property type="entry name" value="ThiS/MoaD-like"/>
</dbReference>
<keyword evidence="3 4" id="KW-0501">Molybdenum cofactor biosynthesis</keyword>
<dbReference type="SUPFAM" id="SSF54285">
    <property type="entry name" value="MoaD/ThiS"/>
    <property type="match status" value="1"/>
</dbReference>
<keyword evidence="2 4" id="KW-0808">Transferase</keyword>
<evidence type="ECO:0000313" key="5">
    <source>
        <dbReference type="EMBL" id="CAH3169347.1"/>
    </source>
</evidence>
<dbReference type="CDD" id="cd00756">
    <property type="entry name" value="MoaE"/>
    <property type="match status" value="1"/>
</dbReference>
<organism evidence="5 6">
    <name type="scientific">Porites lobata</name>
    <dbReference type="NCBI Taxonomy" id="104759"/>
    <lineage>
        <taxon>Eukaryota</taxon>
        <taxon>Metazoa</taxon>
        <taxon>Cnidaria</taxon>
        <taxon>Anthozoa</taxon>
        <taxon>Hexacorallia</taxon>
        <taxon>Scleractinia</taxon>
        <taxon>Fungiina</taxon>
        <taxon>Poritidae</taxon>
        <taxon>Porites</taxon>
    </lineage>
</organism>
<dbReference type="Gene3D" id="3.90.1170.40">
    <property type="entry name" value="Molybdopterin biosynthesis MoaE subunit"/>
    <property type="match status" value="1"/>
</dbReference>
<name>A0ABN8QVI7_9CNID</name>
<dbReference type="Gene3D" id="3.10.20.30">
    <property type="match status" value="1"/>
</dbReference>
<comment type="function">
    <text evidence="4">Catalytic subunit of the molybdopterin synthase complex, a complex that catalyzes the conversion of precursor Z into molybdopterin. Acts by mediating the incorporation of 2 sulfur atoms from thiocarboxylated MOCS2A into precursor Z to generate a dithiolene group.</text>
</comment>
<dbReference type="SUPFAM" id="SSF54690">
    <property type="entry name" value="Molybdopterin synthase subunit MoaE"/>
    <property type="match status" value="1"/>
</dbReference>
<feature type="binding site" evidence="4">
    <location>
        <position position="230"/>
    </location>
    <ligand>
        <name>substrate</name>
    </ligand>
</feature>
<dbReference type="Proteomes" id="UP001159405">
    <property type="component" value="Unassembled WGS sequence"/>
</dbReference>
<evidence type="ECO:0000256" key="4">
    <source>
        <dbReference type="HAMAP-Rule" id="MF_03052"/>
    </source>
</evidence>
<keyword evidence="1 4" id="KW-0963">Cytoplasm</keyword>
<dbReference type="InterPro" id="IPR028888">
    <property type="entry name" value="MOCS2B_euk"/>
</dbReference>
<dbReference type="PANTHER" id="PTHR23404">
    <property type="entry name" value="MOLYBDOPTERIN SYNTHASE RELATED"/>
    <property type="match status" value="1"/>
</dbReference>
<dbReference type="Pfam" id="PF02391">
    <property type="entry name" value="MoaE"/>
    <property type="match status" value="1"/>
</dbReference>
<feature type="binding site" evidence="4">
    <location>
        <begin position="214"/>
        <end position="215"/>
    </location>
    <ligand>
        <name>substrate</name>
    </ligand>
</feature>
<evidence type="ECO:0000313" key="6">
    <source>
        <dbReference type="Proteomes" id="UP001159405"/>
    </source>
</evidence>
<dbReference type="CDD" id="cd00754">
    <property type="entry name" value="Ubl_MoaD"/>
    <property type="match status" value="1"/>
</dbReference>
<evidence type="ECO:0000256" key="1">
    <source>
        <dbReference type="ARBA" id="ARBA00022490"/>
    </source>
</evidence>
<dbReference type="HAMAP" id="MF_03052">
    <property type="entry name" value="MOC2B"/>
    <property type="match status" value="1"/>
</dbReference>
<evidence type="ECO:0000256" key="2">
    <source>
        <dbReference type="ARBA" id="ARBA00022679"/>
    </source>
</evidence>
<proteinExistence type="inferred from homology"/>
<comment type="similarity">
    <text evidence="4">Belongs to the MoaE family. MOCS2B subfamily.</text>
</comment>
<dbReference type="InterPro" id="IPR003448">
    <property type="entry name" value="Mopterin_biosynth_MoaE"/>
</dbReference>
<dbReference type="InterPro" id="IPR036563">
    <property type="entry name" value="MoaE_sf"/>
</dbReference>
<keyword evidence="6" id="KW-1185">Reference proteome</keyword>
<sequence length="268" mass="30142">MEHVNNDTNEQVEVTVLFFAKSRELVEKPSAQIFLPKLLTGRDLVANIINSFPSLSDIQDSVVIAVNQNYIEQDSEIGFQGESTDNNKIIINSCSYYIPHLFSSKTKTSSLHMADDTIVITPDHLHVDQVTEIVGSPSAGAISMFVGTTRDNFEGKTVVRLEYEAYMPMARSEMRKICKQVREKWDVIKIAIFHRIGVVPIGEASVIIAVSSAHRKNSLEAVQYCIDTLKATVPIWKKEVYEQGEPKWKENSECYWKNKGGSLKQSTV</sequence>
<dbReference type="EMBL" id="CALNXK010000149">
    <property type="protein sequence ID" value="CAH3169347.1"/>
    <property type="molecule type" value="Genomic_DNA"/>
</dbReference>